<proteinExistence type="predicted"/>
<organism evidence="2 3">
    <name type="scientific">Haemaphysalis longicornis</name>
    <name type="common">Bush tick</name>
    <dbReference type="NCBI Taxonomy" id="44386"/>
    <lineage>
        <taxon>Eukaryota</taxon>
        <taxon>Metazoa</taxon>
        <taxon>Ecdysozoa</taxon>
        <taxon>Arthropoda</taxon>
        <taxon>Chelicerata</taxon>
        <taxon>Arachnida</taxon>
        <taxon>Acari</taxon>
        <taxon>Parasitiformes</taxon>
        <taxon>Ixodida</taxon>
        <taxon>Ixodoidea</taxon>
        <taxon>Ixodidae</taxon>
        <taxon>Haemaphysalinae</taxon>
        <taxon>Haemaphysalis</taxon>
    </lineage>
</organism>
<accession>A0A9J6HBA5</accession>
<evidence type="ECO:0000313" key="3">
    <source>
        <dbReference type="Proteomes" id="UP000821853"/>
    </source>
</evidence>
<gene>
    <name evidence="2" type="ORF">HPB48_026194</name>
</gene>
<feature type="region of interest" description="Disordered" evidence="1">
    <location>
        <begin position="49"/>
        <end position="74"/>
    </location>
</feature>
<comment type="caution">
    <text evidence="2">The sequence shown here is derived from an EMBL/GenBank/DDBJ whole genome shotgun (WGS) entry which is preliminary data.</text>
</comment>
<name>A0A9J6HBA5_HAELO</name>
<evidence type="ECO:0000256" key="1">
    <source>
        <dbReference type="SAM" id="MobiDB-lite"/>
    </source>
</evidence>
<reference evidence="2 3" key="1">
    <citation type="journal article" date="2020" name="Cell">
        <title>Large-Scale Comparative Analyses of Tick Genomes Elucidate Their Genetic Diversity and Vector Capacities.</title>
        <authorList>
            <consortium name="Tick Genome and Microbiome Consortium (TIGMIC)"/>
            <person name="Jia N."/>
            <person name="Wang J."/>
            <person name="Shi W."/>
            <person name="Du L."/>
            <person name="Sun Y."/>
            <person name="Zhan W."/>
            <person name="Jiang J.F."/>
            <person name="Wang Q."/>
            <person name="Zhang B."/>
            <person name="Ji P."/>
            <person name="Bell-Sakyi L."/>
            <person name="Cui X.M."/>
            <person name="Yuan T.T."/>
            <person name="Jiang B.G."/>
            <person name="Yang W.F."/>
            <person name="Lam T.T."/>
            <person name="Chang Q.C."/>
            <person name="Ding S.J."/>
            <person name="Wang X.J."/>
            <person name="Zhu J.G."/>
            <person name="Ruan X.D."/>
            <person name="Zhao L."/>
            <person name="Wei J.T."/>
            <person name="Ye R.Z."/>
            <person name="Que T.C."/>
            <person name="Du C.H."/>
            <person name="Zhou Y.H."/>
            <person name="Cheng J.X."/>
            <person name="Dai P.F."/>
            <person name="Guo W.B."/>
            <person name="Han X.H."/>
            <person name="Huang E.J."/>
            <person name="Li L.F."/>
            <person name="Wei W."/>
            <person name="Gao Y.C."/>
            <person name="Liu J.Z."/>
            <person name="Shao H.Z."/>
            <person name="Wang X."/>
            <person name="Wang C.C."/>
            <person name="Yang T.C."/>
            <person name="Huo Q.B."/>
            <person name="Li W."/>
            <person name="Chen H.Y."/>
            <person name="Chen S.E."/>
            <person name="Zhou L.G."/>
            <person name="Ni X.B."/>
            <person name="Tian J.H."/>
            <person name="Sheng Y."/>
            <person name="Liu T."/>
            <person name="Pan Y.S."/>
            <person name="Xia L.Y."/>
            <person name="Li J."/>
            <person name="Zhao F."/>
            <person name="Cao W.C."/>
        </authorList>
    </citation>
    <scope>NUCLEOTIDE SEQUENCE [LARGE SCALE GENOMIC DNA]</scope>
    <source>
        <strain evidence="2">HaeL-2018</strain>
    </source>
</reference>
<dbReference type="AlphaFoldDB" id="A0A9J6HBA5"/>
<keyword evidence="3" id="KW-1185">Reference proteome</keyword>
<sequence length="74" mass="8205">MVKTWSAKFNGHILMQGERRAALAKDAVPSIFDGCPAYLTEKVRPLRKPVKRKANTSELPAKSHRLSPVNGECT</sequence>
<evidence type="ECO:0000313" key="2">
    <source>
        <dbReference type="EMBL" id="KAH9384201.1"/>
    </source>
</evidence>
<dbReference type="VEuPathDB" id="VectorBase:HLOH_063963"/>
<dbReference type="Proteomes" id="UP000821853">
    <property type="component" value="Unassembled WGS sequence"/>
</dbReference>
<dbReference type="EMBL" id="JABSTR010001790">
    <property type="protein sequence ID" value="KAH9384201.1"/>
    <property type="molecule type" value="Genomic_DNA"/>
</dbReference>
<protein>
    <submittedName>
        <fullName evidence="2">Uncharacterized protein</fullName>
    </submittedName>
</protein>